<name>A0A4W5NJ94_9TELE</name>
<feature type="compositionally biased region" description="Low complexity" evidence="1">
    <location>
        <begin position="573"/>
        <end position="587"/>
    </location>
</feature>
<sequence length="1233" mass="136537">MGRRAADLTTPVPVLGVPALVGVRGWSTAGGERAGGVLPLTWGPQCSIGVQTSPGVRAPPILHGTKLASTFPSQSERSITPTCNGYIPKEEKEEREIRRTKSVRQRGVLSKQKSLDSKTKKGVTFEKISSELTENVVFNQWKSGTYCYARAVKTNPHLSGGVGNGKIKGRRVLRYTNGSVVDSEAIGGICIDGSDEAEPVSTKSSRGGDQSKPKEHSVAHSYCGNAKRPPAPPPLWMLQQMCRHCRGRQTVVPGAGDASLEVKSPSSACPEGTTAMKTPISLTDRNHLLPSHTEKEKNSTCFMPRLADRDLIQRQLTQTESQSTHPHCKPPIHNNKDRKPNLPANPPPAWRNRDLKQTNDYTSHPTYPLHTSSRDPVKTLVTPSRTHSDKPTRQRTILHTKAITVTKATIEPRHADANTLETPSHWSNIPRPKILNISPQIAIATRPNTPRTHRKHPKTPTHPNTQPNPSNTSCTSTHPYPGNTPYRTFPPNHVNPSHVIRAPKPENTPYRTFPINHVNPSHVIRAPKPENTTIQSNTATTLHRSAPPYPANTHTAKPPNSANSHTATPPTPESTLTTTTTLPNSATKTIHRTTLPSLASTLHIATTLKPANTPYKATLSYPYNPSHTTTPTSYYNPSHTTTPTSYCNPSHTTTPTSYYNPSHTTTPTSYYNPSHTTTPTSYYNPSHTTTPTSYYNPSHTNTPTKPLFHTLNLSNTSNTPSSPDSANASPITPPNVDNASHTTISSLSSNALYTATQHQSSSTSLTNCRPPIMTQTHNSKPPDPSHRSTTNTQNNSTYINTHIEQTAALHTSSHNRFVVEPIMHANVYAKVLSLSNKSRHCTPVIVSQTHQDRHSGIFNASQVTNLPKHITEIKIHKEWEQQGHIVTQHQGDLFTNLKPGSERQIHSHKEHIPSSVLHTHANTTFRFSLDRQIYTNDAPPSSTPQTQTDPKPLIASQTNTTAHVKPITETPNHINTDLRSTPTPHKHTSPTHRLIPQARPYTITELLTHKAINPKNNPLLPPSRMAHLASYTLTHPNQTHQMIHPVFLLSSTIPQPSRDDPRLAHSHPADTDLLLLPPSPQCSRPAPLQRRLQCVEASLAANQDRITTLLNIIQDLEMSYALSKGRRCYRTGQDLRECSTCQKTACIVYSVEYDFRQQERRFLEVLYPQRADNNTPPSLPHNSTLLTNTITKTMTKSKVKSKKLCKMLFQWLPRKIQRTKSSFHQLSPDHLNS</sequence>
<feature type="region of interest" description="Disordered" evidence="1">
    <location>
        <begin position="192"/>
        <end position="226"/>
    </location>
</feature>
<dbReference type="InterPro" id="IPR029337">
    <property type="entry name" value="INSYN2"/>
</dbReference>
<evidence type="ECO:0000256" key="1">
    <source>
        <dbReference type="SAM" id="MobiDB-lite"/>
    </source>
</evidence>
<evidence type="ECO:0000313" key="2">
    <source>
        <dbReference type="Ensembl" id="ENSHHUP00000049339.1"/>
    </source>
</evidence>
<feature type="region of interest" description="Disordered" evidence="1">
    <location>
        <begin position="755"/>
        <end position="794"/>
    </location>
</feature>
<reference evidence="2" key="3">
    <citation type="submission" date="2025-09" db="UniProtKB">
        <authorList>
            <consortium name="Ensembl"/>
        </authorList>
    </citation>
    <scope>IDENTIFICATION</scope>
</reference>
<feature type="region of interest" description="Disordered" evidence="1">
    <location>
        <begin position="96"/>
        <end position="115"/>
    </location>
</feature>
<protein>
    <submittedName>
        <fullName evidence="2">Uncharacterized protein</fullName>
    </submittedName>
</protein>
<dbReference type="GeneTree" id="ENSGT00390000017848"/>
<feature type="compositionally biased region" description="Basic and acidic residues" evidence="1">
    <location>
        <begin position="209"/>
        <end position="218"/>
    </location>
</feature>
<reference evidence="3" key="1">
    <citation type="submission" date="2018-06" db="EMBL/GenBank/DDBJ databases">
        <title>Genome assembly of Danube salmon.</title>
        <authorList>
            <person name="Macqueen D.J."/>
            <person name="Gundappa M.K."/>
        </authorList>
    </citation>
    <scope>NUCLEOTIDE SEQUENCE [LARGE SCALE GENOMIC DNA]</scope>
</reference>
<keyword evidence="3" id="KW-1185">Reference proteome</keyword>
<feature type="region of interest" description="Disordered" evidence="1">
    <location>
        <begin position="446"/>
        <end position="485"/>
    </location>
</feature>
<feature type="compositionally biased region" description="Low complexity" evidence="1">
    <location>
        <begin position="710"/>
        <end position="730"/>
    </location>
</feature>
<dbReference type="STRING" id="62062.ENSHHUP00000049339"/>
<feature type="compositionally biased region" description="Polar residues" evidence="1">
    <location>
        <begin position="755"/>
        <end position="779"/>
    </location>
</feature>
<dbReference type="Pfam" id="PF15265">
    <property type="entry name" value="FAM196"/>
    <property type="match status" value="1"/>
</dbReference>
<proteinExistence type="predicted"/>
<feature type="compositionally biased region" description="Polar residues" evidence="1">
    <location>
        <begin position="461"/>
        <end position="478"/>
    </location>
</feature>
<organism evidence="2 3">
    <name type="scientific">Hucho hucho</name>
    <name type="common">huchen</name>
    <dbReference type="NCBI Taxonomy" id="62062"/>
    <lineage>
        <taxon>Eukaryota</taxon>
        <taxon>Metazoa</taxon>
        <taxon>Chordata</taxon>
        <taxon>Craniata</taxon>
        <taxon>Vertebrata</taxon>
        <taxon>Euteleostomi</taxon>
        <taxon>Actinopterygii</taxon>
        <taxon>Neopterygii</taxon>
        <taxon>Teleostei</taxon>
        <taxon>Protacanthopterygii</taxon>
        <taxon>Salmoniformes</taxon>
        <taxon>Salmonidae</taxon>
        <taxon>Salmoninae</taxon>
        <taxon>Hucho</taxon>
    </lineage>
</organism>
<dbReference type="PANTHER" id="PTHR28682">
    <property type="entry name" value="INHIBITORY SYNAPTIC FACTOR 2A-RELATED"/>
    <property type="match status" value="1"/>
</dbReference>
<feature type="compositionally biased region" description="Polar residues" evidence="1">
    <location>
        <begin position="678"/>
        <end position="704"/>
    </location>
</feature>
<feature type="compositionally biased region" description="Polar residues" evidence="1">
    <location>
        <begin position="970"/>
        <end position="979"/>
    </location>
</feature>
<feature type="region of interest" description="Disordered" evidence="1">
    <location>
        <begin position="678"/>
        <end position="742"/>
    </location>
</feature>
<evidence type="ECO:0000313" key="3">
    <source>
        <dbReference type="Proteomes" id="UP000314982"/>
    </source>
</evidence>
<feature type="region of interest" description="Disordered" evidence="1">
    <location>
        <begin position="317"/>
        <end position="393"/>
    </location>
</feature>
<dbReference type="AlphaFoldDB" id="A0A4W5NJ94"/>
<dbReference type="Ensembl" id="ENSHHUT00000051121.1">
    <property type="protein sequence ID" value="ENSHHUP00000049339.1"/>
    <property type="gene ID" value="ENSHHUG00000029890.1"/>
</dbReference>
<feature type="region of interest" description="Disordered" evidence="1">
    <location>
        <begin position="257"/>
        <end position="276"/>
    </location>
</feature>
<feature type="region of interest" description="Disordered" evidence="1">
    <location>
        <begin position="541"/>
        <end position="587"/>
    </location>
</feature>
<accession>A0A4W5NJ94</accession>
<reference evidence="2" key="2">
    <citation type="submission" date="2025-08" db="UniProtKB">
        <authorList>
            <consortium name="Ensembl"/>
        </authorList>
    </citation>
    <scope>IDENTIFICATION</scope>
</reference>
<feature type="region of interest" description="Disordered" evidence="1">
    <location>
        <begin position="970"/>
        <end position="992"/>
    </location>
</feature>
<dbReference type="Proteomes" id="UP000314982">
    <property type="component" value="Unassembled WGS sequence"/>
</dbReference>
<feature type="compositionally biased region" description="Polar residues" evidence="1">
    <location>
        <begin position="552"/>
        <end position="565"/>
    </location>
</feature>
<feature type="compositionally biased region" description="Polar residues" evidence="1">
    <location>
        <begin position="358"/>
        <end position="371"/>
    </location>
</feature>
<dbReference type="PANTHER" id="PTHR28682:SF2">
    <property type="entry name" value="PROTEIN INSYN2B"/>
    <property type="match status" value="1"/>
</dbReference>